<name>D1AH84_SEBTE</name>
<gene>
    <name evidence="2" type="ordered locus">Sterm_1251</name>
</gene>
<keyword evidence="3" id="KW-1185">Reference proteome</keyword>
<dbReference type="Proteomes" id="UP000000845">
    <property type="component" value="Chromosome"/>
</dbReference>
<dbReference type="HOGENOM" id="CLU_1905291_0_0_0"/>
<organism evidence="2 3">
    <name type="scientific">Sebaldella termitidis (strain ATCC 33386 / NCTC 11300)</name>
    <dbReference type="NCBI Taxonomy" id="526218"/>
    <lineage>
        <taxon>Bacteria</taxon>
        <taxon>Fusobacteriati</taxon>
        <taxon>Fusobacteriota</taxon>
        <taxon>Fusobacteriia</taxon>
        <taxon>Fusobacteriales</taxon>
        <taxon>Leptotrichiaceae</taxon>
        <taxon>Sebaldella</taxon>
    </lineage>
</organism>
<dbReference type="EMBL" id="CP001739">
    <property type="protein sequence ID" value="ACZ08118.1"/>
    <property type="molecule type" value="Genomic_DNA"/>
</dbReference>
<proteinExistence type="predicted"/>
<evidence type="ECO:0000313" key="3">
    <source>
        <dbReference type="Proteomes" id="UP000000845"/>
    </source>
</evidence>
<dbReference type="AlphaFoldDB" id="D1AH84"/>
<feature type="signal peptide" evidence="1">
    <location>
        <begin position="1"/>
        <end position="20"/>
    </location>
</feature>
<feature type="chain" id="PRO_5003019684" description="DUF2846 domain-containing protein" evidence="1">
    <location>
        <begin position="21"/>
        <end position="136"/>
    </location>
</feature>
<protein>
    <recommendedName>
        <fullName evidence="4">DUF2846 domain-containing protein</fullName>
    </recommendedName>
</protein>
<dbReference type="RefSeq" id="WP_012860714.1">
    <property type="nucleotide sequence ID" value="NC_013517.1"/>
</dbReference>
<evidence type="ECO:0008006" key="4">
    <source>
        <dbReference type="Google" id="ProtNLM"/>
    </source>
</evidence>
<evidence type="ECO:0000256" key="1">
    <source>
        <dbReference type="SAM" id="SignalP"/>
    </source>
</evidence>
<dbReference type="KEGG" id="str:Sterm_1251"/>
<reference evidence="2 3" key="2">
    <citation type="journal article" date="2010" name="Stand. Genomic Sci.">
        <title>Complete genome sequence of Sebaldella termitidis type strain (NCTC 11300).</title>
        <authorList>
            <person name="Harmon-Smith M."/>
            <person name="Celia L."/>
            <person name="Chertkov O."/>
            <person name="Lapidus A."/>
            <person name="Copeland A."/>
            <person name="Glavina Del Rio T."/>
            <person name="Nolan M."/>
            <person name="Lucas S."/>
            <person name="Tice H."/>
            <person name="Cheng J.F."/>
            <person name="Han C."/>
            <person name="Detter J.C."/>
            <person name="Bruce D."/>
            <person name="Goodwin L."/>
            <person name="Pitluck S."/>
            <person name="Pati A."/>
            <person name="Liolios K."/>
            <person name="Ivanova N."/>
            <person name="Mavromatis K."/>
            <person name="Mikhailova N."/>
            <person name="Chen A."/>
            <person name="Palaniappan K."/>
            <person name="Land M."/>
            <person name="Hauser L."/>
            <person name="Chang Y.J."/>
            <person name="Jeffries C.D."/>
            <person name="Brettin T."/>
            <person name="Goker M."/>
            <person name="Beck B."/>
            <person name="Bristow J."/>
            <person name="Eisen J.A."/>
            <person name="Markowitz V."/>
            <person name="Hugenholtz P."/>
            <person name="Kyrpides N.C."/>
            <person name="Klenk H.P."/>
            <person name="Chen F."/>
        </authorList>
    </citation>
    <scope>NUCLEOTIDE SEQUENCE [LARGE SCALE GENOMIC DNA]</scope>
    <source>
        <strain evidence="3">ATCC 33386 / NCTC 11300</strain>
    </source>
</reference>
<accession>D1AH84</accession>
<evidence type="ECO:0000313" key="2">
    <source>
        <dbReference type="EMBL" id="ACZ08118.1"/>
    </source>
</evidence>
<keyword evidence="1" id="KW-0732">Signal</keyword>
<reference evidence="3" key="1">
    <citation type="submission" date="2009-09" db="EMBL/GenBank/DDBJ databases">
        <title>The complete chromosome of Sebaldella termitidis ATCC 33386.</title>
        <authorList>
            <consortium name="US DOE Joint Genome Institute (JGI-PGF)"/>
            <person name="Lucas S."/>
            <person name="Copeland A."/>
            <person name="Lapidus A."/>
            <person name="Glavina del Rio T."/>
            <person name="Dalin E."/>
            <person name="Tice H."/>
            <person name="Bruce D."/>
            <person name="Goodwin L."/>
            <person name="Pitluck S."/>
            <person name="Kyrpides N."/>
            <person name="Mavromatis K."/>
            <person name="Ivanova N."/>
            <person name="Mikhailova N."/>
            <person name="Sims D."/>
            <person name="Meincke L."/>
            <person name="Brettin T."/>
            <person name="Detter J.C."/>
            <person name="Han C."/>
            <person name="Larimer F."/>
            <person name="Land M."/>
            <person name="Hauser L."/>
            <person name="Markowitz V."/>
            <person name="Cheng J.F."/>
            <person name="Hugenholtz P."/>
            <person name="Woyke T."/>
            <person name="Wu D."/>
            <person name="Eisen J.A."/>
        </authorList>
    </citation>
    <scope>NUCLEOTIDE SEQUENCE [LARGE SCALE GENOMIC DNA]</scope>
    <source>
        <strain evidence="3">ATCC 33386 / NCTC 11300</strain>
    </source>
</reference>
<sequence>MKKVFLITVLILSIFTITSAKTPITNKKILHASATGLNEGEYSTVIVPKYITVTKINSEKVNIKNSVIIIAPGEYTFKSKIYKDFSKSFIFEIESNKFYIVEAFKNPERSGGKTAYTLIEIPKENAENYINGNHFD</sequence>